<dbReference type="Pfam" id="PF06325">
    <property type="entry name" value="PrmA"/>
    <property type="match status" value="1"/>
</dbReference>
<reference evidence="7 8" key="1">
    <citation type="submission" date="2018-03" db="EMBL/GenBank/DDBJ databases">
        <title>Genomic Encyclopedia of Type Strains, Phase III (KMG-III): the genomes of soil and plant-associated and newly described type strains.</title>
        <authorList>
            <person name="Whitman W."/>
        </authorList>
    </citation>
    <scope>NUCLEOTIDE SEQUENCE [LARGE SCALE GENOMIC DNA]</scope>
    <source>
        <strain evidence="7 8">CGMCC 1.12700</strain>
    </source>
</reference>
<dbReference type="EMBL" id="PYGD01000001">
    <property type="protein sequence ID" value="PSK94131.1"/>
    <property type="molecule type" value="Genomic_DNA"/>
</dbReference>
<dbReference type="InterPro" id="IPR029063">
    <property type="entry name" value="SAM-dependent_MTases_sf"/>
</dbReference>
<comment type="similarity">
    <text evidence="1 6">Belongs to the methyltransferase superfamily. PrmA family.</text>
</comment>
<keyword evidence="5 6" id="KW-0949">S-adenosyl-L-methionine</keyword>
<feature type="binding site" evidence="6">
    <location>
        <position position="168"/>
    </location>
    <ligand>
        <name>S-adenosyl-L-methionine</name>
        <dbReference type="ChEBI" id="CHEBI:59789"/>
    </ligand>
</feature>
<dbReference type="SUPFAM" id="SSF53335">
    <property type="entry name" value="S-adenosyl-L-methionine-dependent methyltransferases"/>
    <property type="match status" value="1"/>
</dbReference>
<comment type="caution">
    <text evidence="7">The sequence shown here is derived from an EMBL/GenBank/DDBJ whole genome shotgun (WGS) entry which is preliminary data.</text>
</comment>
<dbReference type="GO" id="GO:0032259">
    <property type="term" value="P:methylation"/>
    <property type="evidence" value="ECO:0007669"/>
    <property type="project" value="UniProtKB-KW"/>
</dbReference>
<evidence type="ECO:0000256" key="4">
    <source>
        <dbReference type="ARBA" id="ARBA00022679"/>
    </source>
</evidence>
<dbReference type="InterPro" id="IPR004498">
    <property type="entry name" value="Ribosomal_PrmA_MeTrfase"/>
</dbReference>
<evidence type="ECO:0000256" key="2">
    <source>
        <dbReference type="ARBA" id="ARBA00022490"/>
    </source>
</evidence>
<keyword evidence="8" id="KW-1185">Reference proteome</keyword>
<accession>A0A2P8DAD0</accession>
<proteinExistence type="inferred from homology"/>
<keyword evidence="7" id="KW-0689">Ribosomal protein</keyword>
<evidence type="ECO:0000313" key="7">
    <source>
        <dbReference type="EMBL" id="PSK94131.1"/>
    </source>
</evidence>
<dbReference type="GO" id="GO:0005840">
    <property type="term" value="C:ribosome"/>
    <property type="evidence" value="ECO:0007669"/>
    <property type="project" value="UniProtKB-KW"/>
</dbReference>
<dbReference type="NCBIfam" id="NF001785">
    <property type="entry name" value="PRK00517.2-2"/>
    <property type="match status" value="1"/>
</dbReference>
<dbReference type="PANTHER" id="PTHR43648">
    <property type="entry name" value="ELECTRON TRANSFER FLAVOPROTEIN BETA SUBUNIT LYSINE METHYLTRANSFERASE"/>
    <property type="match status" value="1"/>
</dbReference>
<evidence type="ECO:0000256" key="3">
    <source>
        <dbReference type="ARBA" id="ARBA00022603"/>
    </source>
</evidence>
<dbReference type="AlphaFoldDB" id="A0A2P8DAD0"/>
<evidence type="ECO:0000256" key="1">
    <source>
        <dbReference type="ARBA" id="ARBA00009741"/>
    </source>
</evidence>
<sequence>MNHIQITFFEADGARREQLMAELQVTGIDFEGFEETEESLLAYVEERQFDREAIEALATGMGLRFELQALAERNWNAEWEKNFEPVIIDGFCSVRADFHPEPENVQYDIVITPKMSFGTGHHATTALMMTLMRELELNERVVLDFGTGTGILAILAELLGAASVLGIDNDSWSYENAVENCERNQAQRVTIRQAVLEELDPEARYDVILANINRHILLQYMDRMAALLRGDQLLLLSGILTEDIDIIRESAAANGFSYIKHATDRNWVCMLLQKQG</sequence>
<protein>
    <recommendedName>
        <fullName evidence="6">Ribosomal protein L11 methyltransferase</fullName>
        <shortName evidence="6">L11 Mtase</shortName>
        <ecNumber evidence="6">2.1.1.-</ecNumber>
    </recommendedName>
</protein>
<feature type="binding site" evidence="6">
    <location>
        <position position="125"/>
    </location>
    <ligand>
        <name>S-adenosyl-L-methionine</name>
        <dbReference type="ChEBI" id="CHEBI:59789"/>
    </ligand>
</feature>
<dbReference type="Gene3D" id="3.40.50.150">
    <property type="entry name" value="Vaccinia Virus protein VP39"/>
    <property type="match status" value="1"/>
</dbReference>
<dbReference type="PANTHER" id="PTHR43648:SF1">
    <property type="entry name" value="ELECTRON TRANSFER FLAVOPROTEIN BETA SUBUNIT LYSINE METHYLTRANSFERASE"/>
    <property type="match status" value="1"/>
</dbReference>
<comment type="function">
    <text evidence="6">Methylates ribosomal protein L11.</text>
</comment>
<evidence type="ECO:0000313" key="8">
    <source>
        <dbReference type="Proteomes" id="UP000240572"/>
    </source>
</evidence>
<dbReference type="GO" id="GO:0008276">
    <property type="term" value="F:protein methyltransferase activity"/>
    <property type="evidence" value="ECO:0007669"/>
    <property type="project" value="UniProtKB-UniRule"/>
</dbReference>
<comment type="subcellular location">
    <subcellularLocation>
        <location evidence="6">Cytoplasm</location>
    </subcellularLocation>
</comment>
<comment type="catalytic activity">
    <reaction evidence="6">
        <text>L-lysyl-[protein] + 3 S-adenosyl-L-methionine = N(6),N(6),N(6)-trimethyl-L-lysyl-[protein] + 3 S-adenosyl-L-homocysteine + 3 H(+)</text>
        <dbReference type="Rhea" id="RHEA:54192"/>
        <dbReference type="Rhea" id="RHEA-COMP:9752"/>
        <dbReference type="Rhea" id="RHEA-COMP:13826"/>
        <dbReference type="ChEBI" id="CHEBI:15378"/>
        <dbReference type="ChEBI" id="CHEBI:29969"/>
        <dbReference type="ChEBI" id="CHEBI:57856"/>
        <dbReference type="ChEBI" id="CHEBI:59789"/>
        <dbReference type="ChEBI" id="CHEBI:61961"/>
    </reaction>
</comment>
<dbReference type="Proteomes" id="UP000240572">
    <property type="component" value="Unassembled WGS sequence"/>
</dbReference>
<dbReference type="InterPro" id="IPR050078">
    <property type="entry name" value="Ribosomal_L11_MeTrfase_PrmA"/>
</dbReference>
<keyword evidence="4 6" id="KW-0808">Transferase</keyword>
<feature type="binding site" evidence="6">
    <location>
        <position position="211"/>
    </location>
    <ligand>
        <name>S-adenosyl-L-methionine</name>
        <dbReference type="ChEBI" id="CHEBI:59789"/>
    </ligand>
</feature>
<gene>
    <name evidence="6" type="primary">prmA</name>
    <name evidence="7" type="ORF">B0I18_101282</name>
</gene>
<keyword evidence="7" id="KW-0687">Ribonucleoprotein</keyword>
<dbReference type="RefSeq" id="WP_106520858.1">
    <property type="nucleotide sequence ID" value="NZ_PYGD01000001.1"/>
</dbReference>
<dbReference type="GO" id="GO:0005737">
    <property type="term" value="C:cytoplasm"/>
    <property type="evidence" value="ECO:0007669"/>
    <property type="project" value="UniProtKB-SubCell"/>
</dbReference>
<dbReference type="OrthoDB" id="9785995at2"/>
<evidence type="ECO:0000256" key="5">
    <source>
        <dbReference type="ARBA" id="ARBA00022691"/>
    </source>
</evidence>
<keyword evidence="3 6" id="KW-0489">Methyltransferase</keyword>
<feature type="binding site" evidence="6">
    <location>
        <position position="146"/>
    </location>
    <ligand>
        <name>S-adenosyl-L-methionine</name>
        <dbReference type="ChEBI" id="CHEBI:59789"/>
    </ligand>
</feature>
<evidence type="ECO:0000256" key="6">
    <source>
        <dbReference type="HAMAP-Rule" id="MF_00735"/>
    </source>
</evidence>
<organism evidence="7 8">
    <name type="scientific">Taibaiella chishuiensis</name>
    <dbReference type="NCBI Taxonomy" id="1434707"/>
    <lineage>
        <taxon>Bacteria</taxon>
        <taxon>Pseudomonadati</taxon>
        <taxon>Bacteroidota</taxon>
        <taxon>Chitinophagia</taxon>
        <taxon>Chitinophagales</taxon>
        <taxon>Chitinophagaceae</taxon>
        <taxon>Taibaiella</taxon>
    </lineage>
</organism>
<dbReference type="EC" id="2.1.1.-" evidence="6"/>
<keyword evidence="2 6" id="KW-0963">Cytoplasm</keyword>
<name>A0A2P8DAD0_9BACT</name>
<dbReference type="CDD" id="cd02440">
    <property type="entry name" value="AdoMet_MTases"/>
    <property type="match status" value="1"/>
</dbReference>
<dbReference type="HAMAP" id="MF_00735">
    <property type="entry name" value="Methyltr_PrmA"/>
    <property type="match status" value="1"/>
</dbReference>